<dbReference type="Proteomes" id="UP001238163">
    <property type="component" value="Unassembled WGS sequence"/>
</dbReference>
<dbReference type="AlphaFoldDB" id="A0AAE4AQ09"/>
<protein>
    <submittedName>
        <fullName evidence="1">Uncharacterized protein</fullName>
    </submittedName>
</protein>
<keyword evidence="2" id="KW-1185">Reference proteome</keyword>
<sequence>MMTVTRSLVESFPIVCRAHYVQMLSSAFAKTAMLLKGKSESYQQPWRKTADRLRETDNAAFSEYRDTFYKFLFASTTAALLAHEASASDSSIAQSFLAEYREVREFHAWLDSSASETGLSGKLKDEATELYAAWQKLETHQ</sequence>
<dbReference type="EMBL" id="JAUSVL010000001">
    <property type="protein sequence ID" value="MDQ0290578.1"/>
    <property type="molecule type" value="Genomic_DNA"/>
</dbReference>
<organism evidence="1 2">
    <name type="scientific">Oligosphaera ethanolica</name>
    <dbReference type="NCBI Taxonomy" id="760260"/>
    <lineage>
        <taxon>Bacteria</taxon>
        <taxon>Pseudomonadati</taxon>
        <taxon>Lentisphaerota</taxon>
        <taxon>Oligosphaeria</taxon>
        <taxon>Oligosphaerales</taxon>
        <taxon>Oligosphaeraceae</taxon>
        <taxon>Oligosphaera</taxon>
    </lineage>
</organism>
<accession>A0AAE4AQ09</accession>
<evidence type="ECO:0000313" key="2">
    <source>
        <dbReference type="Proteomes" id="UP001238163"/>
    </source>
</evidence>
<evidence type="ECO:0000313" key="1">
    <source>
        <dbReference type="EMBL" id="MDQ0290578.1"/>
    </source>
</evidence>
<dbReference type="RefSeq" id="WP_307262195.1">
    <property type="nucleotide sequence ID" value="NZ_JAUSVL010000001.1"/>
</dbReference>
<gene>
    <name evidence="1" type="ORF">J3R75_002685</name>
</gene>
<comment type="caution">
    <text evidence="1">The sequence shown here is derived from an EMBL/GenBank/DDBJ whole genome shotgun (WGS) entry which is preliminary data.</text>
</comment>
<name>A0AAE4AQ09_9BACT</name>
<reference evidence="1" key="1">
    <citation type="submission" date="2023-07" db="EMBL/GenBank/DDBJ databases">
        <title>Genomic Encyclopedia of Type Strains, Phase IV (KMG-IV): sequencing the most valuable type-strain genomes for metagenomic binning, comparative biology and taxonomic classification.</title>
        <authorList>
            <person name="Goeker M."/>
        </authorList>
    </citation>
    <scope>NUCLEOTIDE SEQUENCE</scope>
    <source>
        <strain evidence="1">DSM 24202</strain>
    </source>
</reference>
<proteinExistence type="predicted"/>